<keyword evidence="1" id="KW-0378">Hydrolase</keyword>
<organism evidence="1 2">
    <name type="scientific">Myroides marinus</name>
    <dbReference type="NCBI Taxonomy" id="703342"/>
    <lineage>
        <taxon>Bacteria</taxon>
        <taxon>Pseudomonadati</taxon>
        <taxon>Bacteroidota</taxon>
        <taxon>Flavobacteriia</taxon>
        <taxon>Flavobacteriales</taxon>
        <taxon>Flavobacteriaceae</taxon>
        <taxon>Myroides</taxon>
    </lineage>
</organism>
<dbReference type="RefSeq" id="WP_038984642.1">
    <property type="nucleotide sequence ID" value="NZ_JWJO01000005.1"/>
</dbReference>
<accession>A0A163X889</accession>
<protein>
    <submittedName>
        <fullName evidence="1">Alpha/beta hydrolase</fullName>
    </submittedName>
</protein>
<dbReference type="AlphaFoldDB" id="A0A163X889"/>
<dbReference type="SUPFAM" id="SSF53474">
    <property type="entry name" value="alpha/beta-Hydrolases"/>
    <property type="match status" value="1"/>
</dbReference>
<evidence type="ECO:0000313" key="1">
    <source>
        <dbReference type="EMBL" id="KZE77471.1"/>
    </source>
</evidence>
<dbReference type="OrthoDB" id="659408at2"/>
<dbReference type="GO" id="GO:0016787">
    <property type="term" value="F:hydrolase activity"/>
    <property type="evidence" value="ECO:0007669"/>
    <property type="project" value="UniProtKB-KW"/>
</dbReference>
<dbReference type="InterPro" id="IPR029058">
    <property type="entry name" value="AB_hydrolase_fold"/>
</dbReference>
<keyword evidence="2" id="KW-1185">Reference proteome</keyword>
<comment type="caution">
    <text evidence="1">The sequence shown here is derived from an EMBL/GenBank/DDBJ whole genome shotgun (WGS) entry which is preliminary data.</text>
</comment>
<sequence>MSKIPIYFFPGMSSTSLIFEHIFFDESKYELVFLEWLPVEKKENLDQYTQRYLPLIKHENPVLIGVSFGGILAQEISKLISVKKTIIISSVRSNKEFPKLFHFARKTGLYKCLPTSMVNTIFGWIKKTASAKRKKRLELYDRYLPLRDKKYLDWAIREVLKWKQDYALDNVVHIHGTRDEIFPFKNIKSAITIEGGTHAMIITKYKWFNNNLETLI</sequence>
<evidence type="ECO:0000313" key="2">
    <source>
        <dbReference type="Proteomes" id="UP000076630"/>
    </source>
</evidence>
<dbReference type="Proteomes" id="UP000076630">
    <property type="component" value="Unassembled WGS sequence"/>
</dbReference>
<proteinExistence type="predicted"/>
<reference evidence="1 2" key="1">
    <citation type="submission" date="2016-01" db="EMBL/GenBank/DDBJ databases">
        <title>Whole genome sequencing of Myroides marinus L41.</title>
        <authorList>
            <person name="Hong K.W."/>
        </authorList>
    </citation>
    <scope>NUCLEOTIDE SEQUENCE [LARGE SCALE GENOMIC DNA]</scope>
    <source>
        <strain evidence="1 2">L41</strain>
    </source>
</reference>
<name>A0A163X889_9FLAO</name>
<gene>
    <name evidence="1" type="ORF">AV926_14430</name>
</gene>
<dbReference type="EMBL" id="LQNU01000071">
    <property type="protein sequence ID" value="KZE77471.1"/>
    <property type="molecule type" value="Genomic_DNA"/>
</dbReference>
<dbReference type="Gene3D" id="3.40.50.1820">
    <property type="entry name" value="alpha/beta hydrolase"/>
    <property type="match status" value="1"/>
</dbReference>